<sequence>MLTYPAHQTWNEDDVGASSPDVTDLHRAYMSSIRQHQQLLAELCKTLSKLGVAIDSSPLDPQARDALSVGIGNHVDLALSIIASIDGALSFSAPTRPAISH</sequence>
<organism evidence="1 2">
    <name type="scientific">Labrys miyagiensis</name>
    <dbReference type="NCBI Taxonomy" id="346912"/>
    <lineage>
        <taxon>Bacteria</taxon>
        <taxon>Pseudomonadati</taxon>
        <taxon>Pseudomonadota</taxon>
        <taxon>Alphaproteobacteria</taxon>
        <taxon>Hyphomicrobiales</taxon>
        <taxon>Xanthobacteraceae</taxon>
        <taxon>Labrys</taxon>
    </lineage>
</organism>
<gene>
    <name evidence="1" type="ORF">GCM10007874_64720</name>
</gene>
<keyword evidence="2" id="KW-1185">Reference proteome</keyword>
<accession>A0ABQ6CYY8</accession>
<evidence type="ECO:0000313" key="2">
    <source>
        <dbReference type="Proteomes" id="UP001156882"/>
    </source>
</evidence>
<name>A0ABQ6CYY8_9HYPH</name>
<protein>
    <submittedName>
        <fullName evidence="1">Uncharacterized protein</fullName>
    </submittedName>
</protein>
<dbReference type="Proteomes" id="UP001156882">
    <property type="component" value="Unassembled WGS sequence"/>
</dbReference>
<dbReference type="RefSeq" id="WP_284316385.1">
    <property type="nucleotide sequence ID" value="NZ_BSPC01000075.1"/>
</dbReference>
<evidence type="ECO:0000313" key="1">
    <source>
        <dbReference type="EMBL" id="GLS23451.1"/>
    </source>
</evidence>
<proteinExistence type="predicted"/>
<dbReference type="EMBL" id="BSPC01000075">
    <property type="protein sequence ID" value="GLS23451.1"/>
    <property type="molecule type" value="Genomic_DNA"/>
</dbReference>
<reference evidence="2" key="1">
    <citation type="journal article" date="2019" name="Int. J. Syst. Evol. Microbiol.">
        <title>The Global Catalogue of Microorganisms (GCM) 10K type strain sequencing project: providing services to taxonomists for standard genome sequencing and annotation.</title>
        <authorList>
            <consortium name="The Broad Institute Genomics Platform"/>
            <consortium name="The Broad Institute Genome Sequencing Center for Infectious Disease"/>
            <person name="Wu L."/>
            <person name="Ma J."/>
        </authorList>
    </citation>
    <scope>NUCLEOTIDE SEQUENCE [LARGE SCALE GENOMIC DNA]</scope>
    <source>
        <strain evidence="2">NBRC 101365</strain>
    </source>
</reference>
<comment type="caution">
    <text evidence="1">The sequence shown here is derived from an EMBL/GenBank/DDBJ whole genome shotgun (WGS) entry which is preliminary data.</text>
</comment>